<protein>
    <submittedName>
        <fullName evidence="1">Uncharacterized protein</fullName>
    </submittedName>
</protein>
<dbReference type="STRING" id="272632.MSC_0057"/>
<dbReference type="PATRIC" id="fig|272632.4.peg.58"/>
<dbReference type="KEGG" id="mmy:MSC_0057"/>
<dbReference type="EMBL" id="BX293980">
    <property type="protein sequence ID" value="CAE76710.1"/>
    <property type="molecule type" value="Genomic_DNA"/>
</dbReference>
<dbReference type="AlphaFoldDB" id="Q6MUH4"/>
<gene>
    <name evidence="1" type="ordered locus">MSC_0057</name>
</gene>
<accession>Q6MUH4</accession>
<organism evidence="1 2">
    <name type="scientific">Mycoplasma mycoides subsp. mycoides SC (strain CCUG 32753 / NCTC 10114 / PG1)</name>
    <dbReference type="NCBI Taxonomy" id="272632"/>
    <lineage>
        <taxon>Bacteria</taxon>
        <taxon>Bacillati</taxon>
        <taxon>Mycoplasmatota</taxon>
        <taxon>Mollicutes</taxon>
        <taxon>Mycoplasmataceae</taxon>
        <taxon>Mycoplasma</taxon>
    </lineage>
</organism>
<name>Q6MUH4_MYCMS</name>
<sequence>MITGVNNMMEYRLKEDQNWTSIKTNKLVKLKKRNYQIRIKPNQTNLPSEIQEVNVINDMN</sequence>
<dbReference type="HOGENOM" id="CLU_214435_0_0_14"/>
<dbReference type="RefSeq" id="WP_011166268.1">
    <property type="nucleotide sequence ID" value="NC_005364.2"/>
</dbReference>
<evidence type="ECO:0000313" key="1">
    <source>
        <dbReference type="EMBL" id="CAE76710.1"/>
    </source>
</evidence>
<evidence type="ECO:0000313" key="2">
    <source>
        <dbReference type="Proteomes" id="UP000001016"/>
    </source>
</evidence>
<dbReference type="Proteomes" id="UP000001016">
    <property type="component" value="Chromosome"/>
</dbReference>
<reference evidence="1 2" key="1">
    <citation type="journal article" date="2004" name="Genome Res.">
        <title>The genome sequence of Mycoplasma mycoides subsp. mycoides SC type strain PG1T, the causative agent of contagious bovine pleuropneumonia (CBPP).</title>
        <authorList>
            <person name="Westberg J."/>
            <person name="Persson A."/>
            <person name="Holmberg A."/>
            <person name="Goesmann A."/>
            <person name="Lundeberg J."/>
            <person name="Johansson K.-E."/>
            <person name="Pettersson B."/>
            <person name="Uhlen M."/>
        </authorList>
    </citation>
    <scope>NUCLEOTIDE SEQUENCE [LARGE SCALE GENOMIC DNA]</scope>
    <source>
        <strain evidence="1 2">PG1</strain>
    </source>
</reference>
<proteinExistence type="predicted"/>
<keyword evidence="2" id="KW-1185">Reference proteome</keyword>